<keyword evidence="3" id="KW-1185">Reference proteome</keyword>
<keyword evidence="2" id="KW-0378">Hydrolase</keyword>
<name>A0A9Q1AB83_9ROSI</name>
<organism evidence="2 3">
    <name type="scientific">Salix koriyanagi</name>
    <dbReference type="NCBI Taxonomy" id="2511006"/>
    <lineage>
        <taxon>Eukaryota</taxon>
        <taxon>Viridiplantae</taxon>
        <taxon>Streptophyta</taxon>
        <taxon>Embryophyta</taxon>
        <taxon>Tracheophyta</taxon>
        <taxon>Spermatophyta</taxon>
        <taxon>Magnoliopsida</taxon>
        <taxon>eudicotyledons</taxon>
        <taxon>Gunneridae</taxon>
        <taxon>Pentapetalae</taxon>
        <taxon>rosids</taxon>
        <taxon>fabids</taxon>
        <taxon>Malpighiales</taxon>
        <taxon>Salicaceae</taxon>
        <taxon>Saliceae</taxon>
        <taxon>Salix</taxon>
    </lineage>
</organism>
<dbReference type="InterPro" id="IPR055227">
    <property type="entry name" value="HRQ1_WHD"/>
</dbReference>
<dbReference type="GO" id="GO:0036297">
    <property type="term" value="P:interstrand cross-link repair"/>
    <property type="evidence" value="ECO:0007669"/>
    <property type="project" value="TreeGrafter"/>
</dbReference>
<dbReference type="AlphaFoldDB" id="A0A9Q1AB83"/>
<evidence type="ECO:0000313" key="3">
    <source>
        <dbReference type="Proteomes" id="UP001151752"/>
    </source>
</evidence>
<reference evidence="2" key="1">
    <citation type="submission" date="2022-11" db="EMBL/GenBank/DDBJ databases">
        <authorList>
            <person name="Hyden B.L."/>
            <person name="Feng K."/>
            <person name="Yates T."/>
            <person name="Jawdy S."/>
            <person name="Smart L.B."/>
            <person name="Muchero W."/>
        </authorList>
    </citation>
    <scope>NUCLEOTIDE SEQUENCE</scope>
    <source>
        <tissue evidence="2">Shoot tip</tissue>
    </source>
</reference>
<evidence type="ECO:0000259" key="1">
    <source>
        <dbReference type="Pfam" id="PF22982"/>
    </source>
</evidence>
<dbReference type="GO" id="GO:0006289">
    <property type="term" value="P:nucleotide-excision repair"/>
    <property type="evidence" value="ECO:0007669"/>
    <property type="project" value="TreeGrafter"/>
</dbReference>
<keyword evidence="2" id="KW-0547">Nucleotide-binding</keyword>
<sequence>MVQHGLHCIPFCRSRKLTEIVLSYTHEILQKIAPYLVDSICAYRAGYVVEKGQIASVRFLHWSEVMKQHLVCAALEHPLSLLPAEKYFGSSLSNGLMTLKNKGDLSLDPSLDSSSTIWSYIIGHEKMPSCGISIRAIESIRHGVIDMQWNEVLEEIEKSKAFFQIYEGAVCMHQGKTYMVKELDISEKIALCYEANLYYYTKTRYYTDNELAKIAFFCYAAAS</sequence>
<dbReference type="EMBL" id="JAPFFM010000004">
    <property type="protein sequence ID" value="KAJ6765135.1"/>
    <property type="molecule type" value="Genomic_DNA"/>
</dbReference>
<keyword evidence="2" id="KW-0067">ATP-binding</keyword>
<reference evidence="2" key="2">
    <citation type="journal article" date="2023" name="Int. J. Mol. Sci.">
        <title>De Novo Assembly and Annotation of 11 Diverse Shrub Willow (Salix) Genomes Reveals Novel Gene Organization in Sex-Linked Regions.</title>
        <authorList>
            <person name="Hyden B."/>
            <person name="Feng K."/>
            <person name="Yates T.B."/>
            <person name="Jawdy S."/>
            <person name="Cereghino C."/>
            <person name="Smart L.B."/>
            <person name="Muchero W."/>
        </authorList>
    </citation>
    <scope>NUCLEOTIDE SEQUENCE</scope>
    <source>
        <tissue evidence="2">Shoot tip</tissue>
    </source>
</reference>
<dbReference type="GO" id="GO:0005634">
    <property type="term" value="C:nucleus"/>
    <property type="evidence" value="ECO:0007669"/>
    <property type="project" value="TreeGrafter"/>
</dbReference>
<keyword evidence="2" id="KW-0347">Helicase</keyword>
<dbReference type="Pfam" id="PF22982">
    <property type="entry name" value="WHD_HRQ1"/>
    <property type="match status" value="1"/>
</dbReference>
<comment type="caution">
    <text evidence="2">The sequence shown here is derived from an EMBL/GenBank/DDBJ whole genome shotgun (WGS) entry which is preliminary data.</text>
</comment>
<feature type="domain" description="ATP-dependent helicase HRQ1 winged helix" evidence="1">
    <location>
        <begin position="62"/>
        <end position="137"/>
    </location>
</feature>
<evidence type="ECO:0000313" key="2">
    <source>
        <dbReference type="EMBL" id="KAJ6765135.1"/>
    </source>
</evidence>
<dbReference type="Proteomes" id="UP001151752">
    <property type="component" value="Chromosome 12"/>
</dbReference>
<accession>A0A9Q1AB83</accession>
<proteinExistence type="predicted"/>
<gene>
    <name evidence="2" type="ORF">OIU74_023928</name>
</gene>
<dbReference type="PANTHER" id="PTHR47957">
    <property type="entry name" value="ATP-DEPENDENT HELICASE HRQ1"/>
    <property type="match status" value="1"/>
</dbReference>
<dbReference type="PANTHER" id="PTHR47957:SF3">
    <property type="entry name" value="ATP-DEPENDENT HELICASE HRQ1"/>
    <property type="match status" value="1"/>
</dbReference>
<dbReference type="GO" id="GO:0043138">
    <property type="term" value="F:3'-5' DNA helicase activity"/>
    <property type="evidence" value="ECO:0007669"/>
    <property type="project" value="TreeGrafter"/>
</dbReference>
<protein>
    <submittedName>
        <fullName evidence="2">ATP-DEPENDENT HELICASE HRQ1</fullName>
    </submittedName>
</protein>